<feature type="transmembrane region" description="Helical" evidence="1">
    <location>
        <begin position="232"/>
        <end position="247"/>
    </location>
</feature>
<keyword evidence="1" id="KW-1133">Transmembrane helix</keyword>
<evidence type="ECO:0000313" key="3">
    <source>
        <dbReference type="Proteomes" id="UP001595733"/>
    </source>
</evidence>
<reference evidence="3" key="1">
    <citation type="journal article" date="2019" name="Int. J. Syst. Evol. Microbiol.">
        <title>The Global Catalogue of Microorganisms (GCM) 10K type strain sequencing project: providing services to taxonomists for standard genome sequencing and annotation.</title>
        <authorList>
            <consortium name="The Broad Institute Genomics Platform"/>
            <consortium name="The Broad Institute Genome Sequencing Center for Infectious Disease"/>
            <person name="Wu L."/>
            <person name="Ma J."/>
        </authorList>
    </citation>
    <scope>NUCLEOTIDE SEQUENCE [LARGE SCALE GENOMIC DNA]</scope>
    <source>
        <strain evidence="3">CCUG 50353</strain>
    </source>
</reference>
<feature type="transmembrane region" description="Helical" evidence="1">
    <location>
        <begin position="34"/>
        <end position="55"/>
    </location>
</feature>
<keyword evidence="3" id="KW-1185">Reference proteome</keyword>
<protein>
    <submittedName>
        <fullName evidence="2">Carotenoid biosynthesis protein</fullName>
    </submittedName>
</protein>
<dbReference type="Proteomes" id="UP001595733">
    <property type="component" value="Unassembled WGS sequence"/>
</dbReference>
<evidence type="ECO:0000313" key="2">
    <source>
        <dbReference type="EMBL" id="MFC4355439.1"/>
    </source>
</evidence>
<accession>A0ABV8UW67</accession>
<feature type="transmembrane region" description="Helical" evidence="1">
    <location>
        <begin position="129"/>
        <end position="151"/>
    </location>
</feature>
<feature type="transmembrane region" description="Helical" evidence="1">
    <location>
        <begin position="62"/>
        <end position="84"/>
    </location>
</feature>
<dbReference type="RefSeq" id="WP_378141919.1">
    <property type="nucleotide sequence ID" value="NZ_JBHSEF010000023.1"/>
</dbReference>
<name>A0ABV8UW67_9BACL</name>
<evidence type="ECO:0000256" key="1">
    <source>
        <dbReference type="SAM" id="Phobius"/>
    </source>
</evidence>
<feature type="transmembrane region" description="Helical" evidence="1">
    <location>
        <begin position="96"/>
        <end position="117"/>
    </location>
</feature>
<dbReference type="Pfam" id="PF04240">
    <property type="entry name" value="Caroten_synth"/>
    <property type="match status" value="1"/>
</dbReference>
<dbReference type="PANTHER" id="PTHR39419:SF1">
    <property type="entry name" value="SLL0814 PROTEIN"/>
    <property type="match status" value="1"/>
</dbReference>
<feature type="transmembrane region" description="Helical" evidence="1">
    <location>
        <begin position="7"/>
        <end position="28"/>
    </location>
</feature>
<comment type="caution">
    <text evidence="2">The sequence shown here is derived from an EMBL/GenBank/DDBJ whole genome shotgun (WGS) entry which is preliminary data.</text>
</comment>
<keyword evidence="1" id="KW-0472">Membrane</keyword>
<organism evidence="2 3">
    <name type="scientific">Chryseomicrobium palamuruense</name>
    <dbReference type="NCBI Taxonomy" id="682973"/>
    <lineage>
        <taxon>Bacteria</taxon>
        <taxon>Bacillati</taxon>
        <taxon>Bacillota</taxon>
        <taxon>Bacilli</taxon>
        <taxon>Bacillales</taxon>
        <taxon>Caryophanaceae</taxon>
        <taxon>Chryseomicrobium</taxon>
    </lineage>
</organism>
<keyword evidence="1" id="KW-0812">Transmembrane</keyword>
<dbReference type="EMBL" id="JBHSEF010000023">
    <property type="protein sequence ID" value="MFC4355439.1"/>
    <property type="molecule type" value="Genomic_DNA"/>
</dbReference>
<dbReference type="InterPro" id="IPR007354">
    <property type="entry name" value="CruF-like"/>
</dbReference>
<feature type="transmembrane region" description="Helical" evidence="1">
    <location>
        <begin position="209"/>
        <end position="226"/>
    </location>
</feature>
<proteinExistence type="predicted"/>
<gene>
    <name evidence="2" type="ORF">ACFO0S_10295</name>
</gene>
<feature type="transmembrane region" description="Helical" evidence="1">
    <location>
        <begin position="171"/>
        <end position="189"/>
    </location>
</feature>
<dbReference type="PANTHER" id="PTHR39419">
    <property type="entry name" value="SLL0814 PROTEIN"/>
    <property type="match status" value="1"/>
</dbReference>
<sequence>MSKWKDRIYLLFLFWYAVGVILVGFALLPSWLEWANSVFLVLAGLIGVLYFYHLFPPAKATVVVFVIYIFSSFMEYLGSAYGILFGEYDYTDRFGYKLFGMIPFTIGFAWLLVIASTHALTKRITPSGGVWYVVLGSLAAVVMDLIIDPVAFKANEYWIWREGGLYYDIPWTNFMGWFVVAFLLHAVIWGMEKREERQTDFERWERRTYWLYGMMIFMFIVTAMAAGGLWGAIFLSFFLTGVLYGFAERRLKES</sequence>